<keyword evidence="2" id="KW-0560">Oxidoreductase</keyword>
<dbReference type="EC" id="1.13.11.9" evidence="2"/>
<sequence length="354" mass="39416">MATTTATAYRMAEIVPLFRRMLELCKLKPSESLVILTEPEANQDYAAAMYGAAREIGAETLTIMVPSAPPEQVPIIRTGNVSSAILSKAKLAIETLKMADMVIDLSTGGLLHSKEQREILQSGTRMLMVHDPVEALQRLFPTPEDKERVERGMERLRRAKSIRLESDNGTNVWFDISERPIIGQYGYTDEPGRWDHWPGAFQYTIPTEGRGDGTLVLDPGDIWYPAKRFLSGPVTMRFEQGSVVGIEGGLDAFLIRDYIEGWQDPEGFAISHLGWGSHPRALWNAIAFQDPLDIIGQDGRTAYGTTLFALGENATFGGKHTTGCHQDFALRHHRFYLDDELIADSGRILPADLR</sequence>
<protein>
    <submittedName>
        <fullName evidence="2">2,5-dihydroxypyridine 5,6-dioxygenase</fullName>
        <ecNumber evidence="2">1.13.11.9</ecNumber>
    </submittedName>
</protein>
<gene>
    <name evidence="2" type="ORF">J2851_003032</name>
</gene>
<dbReference type="InterPro" id="IPR058739">
    <property type="entry name" value="NicX"/>
</dbReference>
<reference evidence="2 3" key="1">
    <citation type="submission" date="2021-03" db="EMBL/GenBank/DDBJ databases">
        <title>Genomic Encyclopedia of Type Strains, Phase III (KMG-III): the genomes of soil and plant-associated and newly described type strains.</title>
        <authorList>
            <person name="Whitman W."/>
        </authorList>
    </citation>
    <scope>NUCLEOTIDE SEQUENCE [LARGE SCALE GENOMIC DNA]</scope>
    <source>
        <strain evidence="2 3">IMMIB AFH-6</strain>
    </source>
</reference>
<dbReference type="PANTHER" id="PTHR34448:SF1">
    <property type="entry name" value="BLL6088 PROTEIN"/>
    <property type="match status" value="1"/>
</dbReference>
<dbReference type="GO" id="GO:0047075">
    <property type="term" value="F:2,5-dihydroxypyridine 5,6-dioxygenase activity"/>
    <property type="evidence" value="ECO:0007669"/>
    <property type="project" value="UniProtKB-EC"/>
</dbReference>
<proteinExistence type="predicted"/>
<comment type="caution">
    <text evidence="2">The sequence shown here is derived from an EMBL/GenBank/DDBJ whole genome shotgun (WGS) entry which is preliminary data.</text>
</comment>
<organism evidence="2 3">
    <name type="scientific">Azospirillum rugosum</name>
    <dbReference type="NCBI Taxonomy" id="416170"/>
    <lineage>
        <taxon>Bacteria</taxon>
        <taxon>Pseudomonadati</taxon>
        <taxon>Pseudomonadota</taxon>
        <taxon>Alphaproteobacteria</taxon>
        <taxon>Rhodospirillales</taxon>
        <taxon>Azospirillaceae</taxon>
        <taxon>Azospirillum</taxon>
    </lineage>
</organism>
<dbReference type="EMBL" id="JAGINP010000010">
    <property type="protein sequence ID" value="MBP2293249.1"/>
    <property type="molecule type" value="Genomic_DNA"/>
</dbReference>
<dbReference type="Proteomes" id="UP000781958">
    <property type="component" value="Unassembled WGS sequence"/>
</dbReference>
<evidence type="ECO:0000256" key="1">
    <source>
        <dbReference type="ARBA" id="ARBA00022723"/>
    </source>
</evidence>
<dbReference type="InterPro" id="IPR052170">
    <property type="entry name" value="M29_Exopeptidase"/>
</dbReference>
<dbReference type="RefSeq" id="WP_209767157.1">
    <property type="nucleotide sequence ID" value="NZ_JAGINP010000010.1"/>
</dbReference>
<evidence type="ECO:0000313" key="2">
    <source>
        <dbReference type="EMBL" id="MBP2293249.1"/>
    </source>
</evidence>
<dbReference type="Pfam" id="PF26233">
    <property type="entry name" value="NicX"/>
    <property type="match status" value="1"/>
</dbReference>
<accession>A0ABS4SL01</accession>
<name>A0ABS4SL01_9PROT</name>
<dbReference type="SUPFAM" id="SSF144052">
    <property type="entry name" value="Thermophilic metalloprotease-like"/>
    <property type="match status" value="1"/>
</dbReference>
<keyword evidence="3" id="KW-1185">Reference proteome</keyword>
<keyword evidence="1" id="KW-0479">Metal-binding</keyword>
<evidence type="ECO:0000313" key="3">
    <source>
        <dbReference type="Proteomes" id="UP000781958"/>
    </source>
</evidence>
<dbReference type="PANTHER" id="PTHR34448">
    <property type="entry name" value="AMINOPEPTIDASE"/>
    <property type="match status" value="1"/>
</dbReference>